<dbReference type="Gene3D" id="3.40.50.300">
    <property type="entry name" value="P-loop containing nucleotide triphosphate hydrolases"/>
    <property type="match status" value="1"/>
</dbReference>
<evidence type="ECO:0000256" key="3">
    <source>
        <dbReference type="ARBA" id="ARBA00022679"/>
    </source>
</evidence>
<feature type="domain" description="DNA polymerase III delta N-terminal" evidence="10">
    <location>
        <begin position="21"/>
        <end position="135"/>
    </location>
</feature>
<dbReference type="InterPro" id="IPR005790">
    <property type="entry name" value="DNA_polIII_delta"/>
</dbReference>
<evidence type="ECO:0000256" key="1">
    <source>
        <dbReference type="ARBA" id="ARBA00012417"/>
    </source>
</evidence>
<proteinExistence type="inferred from homology"/>
<keyword evidence="4 12" id="KW-0548">Nucleotidyltransferase</keyword>
<evidence type="ECO:0000256" key="6">
    <source>
        <dbReference type="ARBA" id="ARBA00022932"/>
    </source>
</evidence>
<dbReference type="PANTHER" id="PTHR34388:SF1">
    <property type="entry name" value="DNA POLYMERASE III SUBUNIT DELTA"/>
    <property type="match status" value="1"/>
</dbReference>
<organism evidence="12 13">
    <name type="scientific">Ferrimonas sediminicola</name>
    <dbReference type="NCBI Taxonomy" id="2569538"/>
    <lineage>
        <taxon>Bacteria</taxon>
        <taxon>Pseudomonadati</taxon>
        <taxon>Pseudomonadota</taxon>
        <taxon>Gammaproteobacteria</taxon>
        <taxon>Alteromonadales</taxon>
        <taxon>Ferrimonadaceae</taxon>
        <taxon>Ferrimonas</taxon>
    </lineage>
</organism>
<comment type="caution">
    <text evidence="12">The sequence shown here is derived from an EMBL/GenBank/DDBJ whole genome shotgun (WGS) entry which is preliminary data.</text>
</comment>
<dbReference type="CDD" id="cd18138">
    <property type="entry name" value="HLD_clamp_pol_III_delta"/>
    <property type="match status" value="1"/>
</dbReference>
<evidence type="ECO:0000259" key="10">
    <source>
        <dbReference type="Pfam" id="PF06144"/>
    </source>
</evidence>
<dbReference type="GO" id="GO:0003677">
    <property type="term" value="F:DNA binding"/>
    <property type="evidence" value="ECO:0007669"/>
    <property type="project" value="InterPro"/>
</dbReference>
<feature type="domain" description="DNA polymerase III subunit delta C-terminal" evidence="11">
    <location>
        <begin position="214"/>
        <end position="325"/>
    </location>
</feature>
<dbReference type="SUPFAM" id="SSF52540">
    <property type="entry name" value="P-loop containing nucleoside triphosphate hydrolases"/>
    <property type="match status" value="1"/>
</dbReference>
<evidence type="ECO:0000256" key="8">
    <source>
        <dbReference type="ARBA" id="ARBA00049244"/>
    </source>
</evidence>
<dbReference type="PANTHER" id="PTHR34388">
    <property type="entry name" value="DNA POLYMERASE III SUBUNIT DELTA"/>
    <property type="match status" value="1"/>
</dbReference>
<evidence type="ECO:0000256" key="2">
    <source>
        <dbReference type="ARBA" id="ARBA00017703"/>
    </source>
</evidence>
<evidence type="ECO:0000313" key="13">
    <source>
        <dbReference type="Proteomes" id="UP000305674"/>
    </source>
</evidence>
<dbReference type="Gene3D" id="1.10.8.60">
    <property type="match status" value="1"/>
</dbReference>
<dbReference type="AlphaFoldDB" id="A0A4U1BEA6"/>
<keyword evidence="6" id="KW-0239">DNA-directed DNA polymerase</keyword>
<keyword evidence="5" id="KW-0235">DNA replication</keyword>
<dbReference type="Proteomes" id="UP000305674">
    <property type="component" value="Unassembled WGS sequence"/>
</dbReference>
<accession>A0A4U1BEA6</accession>
<dbReference type="GO" id="GO:0006261">
    <property type="term" value="P:DNA-templated DNA replication"/>
    <property type="evidence" value="ECO:0007669"/>
    <property type="project" value="TreeGrafter"/>
</dbReference>
<dbReference type="GO" id="GO:0003887">
    <property type="term" value="F:DNA-directed DNA polymerase activity"/>
    <property type="evidence" value="ECO:0007669"/>
    <property type="project" value="UniProtKB-UniRule"/>
</dbReference>
<evidence type="ECO:0000259" key="11">
    <source>
        <dbReference type="Pfam" id="PF14840"/>
    </source>
</evidence>
<dbReference type="SUPFAM" id="SSF48019">
    <property type="entry name" value="post-AAA+ oligomerization domain-like"/>
    <property type="match status" value="1"/>
</dbReference>
<evidence type="ECO:0000256" key="7">
    <source>
        <dbReference type="ARBA" id="ARBA00034754"/>
    </source>
</evidence>
<dbReference type="InterPro" id="IPR008921">
    <property type="entry name" value="DNA_pol3_clamp-load_cplx_C"/>
</dbReference>
<dbReference type="Pfam" id="PF06144">
    <property type="entry name" value="DNA_pol3_delta"/>
    <property type="match status" value="1"/>
</dbReference>
<evidence type="ECO:0000313" key="12">
    <source>
        <dbReference type="EMBL" id="TKB49483.1"/>
    </source>
</evidence>
<dbReference type="Pfam" id="PF14840">
    <property type="entry name" value="DNA_pol3_delt_C"/>
    <property type="match status" value="1"/>
</dbReference>
<comment type="similarity">
    <text evidence="7">Belongs to the DNA polymerase HolA subunit family.</text>
</comment>
<dbReference type="NCBIfam" id="TIGR01128">
    <property type="entry name" value="holA"/>
    <property type="match status" value="1"/>
</dbReference>
<dbReference type="Gene3D" id="1.20.272.10">
    <property type="match status" value="1"/>
</dbReference>
<keyword evidence="3 12" id="KW-0808">Transferase</keyword>
<dbReference type="RefSeq" id="WP_136852984.1">
    <property type="nucleotide sequence ID" value="NZ_SWCI01000004.1"/>
</dbReference>
<dbReference type="InterPro" id="IPR010372">
    <property type="entry name" value="DNA_pol3_delta_N"/>
</dbReference>
<name>A0A4U1BEA6_9GAMM</name>
<dbReference type="EMBL" id="SWCI01000004">
    <property type="protein sequence ID" value="TKB49483.1"/>
    <property type="molecule type" value="Genomic_DNA"/>
</dbReference>
<evidence type="ECO:0000256" key="4">
    <source>
        <dbReference type="ARBA" id="ARBA00022695"/>
    </source>
</evidence>
<gene>
    <name evidence="12" type="primary">holA</name>
    <name evidence="12" type="ORF">FCL40_09180</name>
</gene>
<dbReference type="InterPro" id="IPR027417">
    <property type="entry name" value="P-loop_NTPase"/>
</dbReference>
<dbReference type="InterPro" id="IPR032780">
    <property type="entry name" value="DNA_pol3_delt_C"/>
</dbReference>
<dbReference type="OrthoDB" id="9770982at2"/>
<reference evidence="12 13" key="1">
    <citation type="submission" date="2019-04" db="EMBL/GenBank/DDBJ databases">
        <authorList>
            <person name="Hwang J.C."/>
        </authorList>
    </citation>
    <scope>NUCLEOTIDE SEQUENCE [LARGE SCALE GENOMIC DNA]</scope>
    <source>
        <strain evidence="12 13">IMCC35001</strain>
    </source>
</reference>
<evidence type="ECO:0000256" key="9">
    <source>
        <dbReference type="NCBIfam" id="TIGR01128"/>
    </source>
</evidence>
<dbReference type="EC" id="2.7.7.7" evidence="1 9"/>
<sequence length="339" mass="37970">MRIFVSQLGQHLARLPAIVMVFGDDPLLREEARDQIRTAAREQGFGERLSLVQESPFNWQELAQECHSLSLFANRRIIELELPNGKPGADGSAVLTELAPQLQDTLLLLHGPKLGKEQTNSKWFKTLETAGLYVQALTPEGPHYHRWLQGRLRHHGVNLQPDALMQFGEMFEGNLLAADQAMAQLALLAGNRSIGAEALARLLSNQSRYSVYQLTDLLLLGQCDKALTVLGQLKLEETAPVLINWALIRELQLLLELQQGLSRGENQAALFKRLKIWPKRQPLYRGCLQRLPLARITALLGRCGALEQSIKGESEAPWTELSEVCLGFAQRYPEFPSCL</sequence>
<dbReference type="GO" id="GO:0009360">
    <property type="term" value="C:DNA polymerase III complex"/>
    <property type="evidence" value="ECO:0007669"/>
    <property type="project" value="UniProtKB-UniRule"/>
</dbReference>
<evidence type="ECO:0000256" key="5">
    <source>
        <dbReference type="ARBA" id="ARBA00022705"/>
    </source>
</evidence>
<comment type="catalytic activity">
    <reaction evidence="8">
        <text>DNA(n) + a 2'-deoxyribonucleoside 5'-triphosphate = DNA(n+1) + diphosphate</text>
        <dbReference type="Rhea" id="RHEA:22508"/>
        <dbReference type="Rhea" id="RHEA-COMP:17339"/>
        <dbReference type="Rhea" id="RHEA-COMP:17340"/>
        <dbReference type="ChEBI" id="CHEBI:33019"/>
        <dbReference type="ChEBI" id="CHEBI:61560"/>
        <dbReference type="ChEBI" id="CHEBI:173112"/>
        <dbReference type="EC" id="2.7.7.7"/>
    </reaction>
</comment>
<keyword evidence="13" id="KW-1185">Reference proteome</keyword>
<protein>
    <recommendedName>
        <fullName evidence="2 9">DNA polymerase III subunit delta</fullName>
        <ecNumber evidence="1 9">2.7.7.7</ecNumber>
    </recommendedName>
</protein>